<evidence type="ECO:0000256" key="4">
    <source>
        <dbReference type="ARBA" id="ARBA00023136"/>
    </source>
</evidence>
<dbReference type="SUPFAM" id="SSF81321">
    <property type="entry name" value="Family A G protein-coupled receptor-like"/>
    <property type="match status" value="1"/>
</dbReference>
<evidence type="ECO:0000256" key="1">
    <source>
        <dbReference type="ARBA" id="ARBA00004141"/>
    </source>
</evidence>
<protein>
    <submittedName>
        <fullName evidence="7">G_PROTEIN_RECEP_F1_2 domain-containing protein</fullName>
    </submittedName>
</protein>
<dbReference type="GO" id="GO:0016020">
    <property type="term" value="C:membrane"/>
    <property type="evidence" value="ECO:0007669"/>
    <property type="project" value="UniProtKB-SubCell"/>
</dbReference>
<dbReference type="Gene3D" id="1.20.1070.10">
    <property type="entry name" value="Rhodopsin 7-helix transmembrane proteins"/>
    <property type="match status" value="1"/>
</dbReference>
<feature type="transmembrane region" description="Helical" evidence="5">
    <location>
        <begin position="100"/>
        <end position="120"/>
    </location>
</feature>
<reference evidence="6" key="1">
    <citation type="submission" date="2012-09" db="EMBL/GenBank/DDBJ databases">
        <authorList>
            <person name="Martin A.A."/>
        </authorList>
    </citation>
    <scope>NUCLEOTIDE SEQUENCE</scope>
</reference>
<dbReference type="PANTHER" id="PTHR31627">
    <property type="entry name" value="SERPENTINE RECEPTOR CLASS GAMMA-RELATED"/>
    <property type="match status" value="1"/>
</dbReference>
<evidence type="ECO:0000313" key="6">
    <source>
        <dbReference type="Proteomes" id="UP000035642"/>
    </source>
</evidence>
<dbReference type="PANTHER" id="PTHR31627:SF42">
    <property type="entry name" value="G_PROTEIN_RECEP_F1_2 DOMAIN-CONTAINING PROTEIN-RELATED"/>
    <property type="match status" value="1"/>
</dbReference>
<keyword evidence="2 5" id="KW-0812">Transmembrane</keyword>
<feature type="transmembrane region" description="Helical" evidence="5">
    <location>
        <begin position="65"/>
        <end position="85"/>
    </location>
</feature>
<dbReference type="Proteomes" id="UP000035642">
    <property type="component" value="Unassembled WGS sequence"/>
</dbReference>
<accession>A0A0K0D4H3</accession>
<comment type="subcellular location">
    <subcellularLocation>
        <location evidence="1">Membrane</location>
        <topology evidence="1">Multi-pass membrane protein</topology>
    </subcellularLocation>
</comment>
<dbReference type="AlphaFoldDB" id="A0A0K0D4H3"/>
<keyword evidence="3 5" id="KW-1133">Transmembrane helix</keyword>
<proteinExistence type="predicted"/>
<sequence>MHFDYESSMNVVINSDTLEAHYIKAALIPLISIIICAVSYGILIRTVKNNTIHTHRKDIRLSIQVVGLLIALLITCIHFCAQYIFNKNNMTNYVYCMRQFTPLWVGMLTFINPWMVMLLNRPLRRAIIFKHHENTARVFGSRTIQPMKKSMFNETG</sequence>
<evidence type="ECO:0000256" key="5">
    <source>
        <dbReference type="SAM" id="Phobius"/>
    </source>
</evidence>
<reference evidence="7" key="2">
    <citation type="submission" date="2017-02" db="UniProtKB">
        <authorList>
            <consortium name="WormBaseParasite"/>
        </authorList>
    </citation>
    <scope>IDENTIFICATION</scope>
</reference>
<evidence type="ECO:0000313" key="7">
    <source>
        <dbReference type="WBParaSite" id="ACAC_0000496801-mRNA-1"/>
    </source>
</evidence>
<dbReference type="InterPro" id="IPR019426">
    <property type="entry name" value="7TM_GPCR_serpentine_rcpt_Srv"/>
</dbReference>
<dbReference type="Pfam" id="PF10323">
    <property type="entry name" value="7TM_GPCR_Srv"/>
    <property type="match status" value="1"/>
</dbReference>
<dbReference type="InterPro" id="IPR051119">
    <property type="entry name" value="Nematode_SR-like"/>
</dbReference>
<keyword evidence="6" id="KW-1185">Reference proteome</keyword>
<feature type="transmembrane region" description="Helical" evidence="5">
    <location>
        <begin position="20"/>
        <end position="44"/>
    </location>
</feature>
<evidence type="ECO:0000256" key="2">
    <source>
        <dbReference type="ARBA" id="ARBA00022692"/>
    </source>
</evidence>
<name>A0A0K0D4H3_ANGCA</name>
<dbReference type="WBParaSite" id="ACAC_0000496801-mRNA-1">
    <property type="protein sequence ID" value="ACAC_0000496801-mRNA-1"/>
    <property type="gene ID" value="ACAC_0000496801"/>
</dbReference>
<keyword evidence="4 5" id="KW-0472">Membrane</keyword>
<organism evidence="6 7">
    <name type="scientific">Angiostrongylus cantonensis</name>
    <name type="common">Rat lungworm</name>
    <dbReference type="NCBI Taxonomy" id="6313"/>
    <lineage>
        <taxon>Eukaryota</taxon>
        <taxon>Metazoa</taxon>
        <taxon>Ecdysozoa</taxon>
        <taxon>Nematoda</taxon>
        <taxon>Chromadorea</taxon>
        <taxon>Rhabditida</taxon>
        <taxon>Rhabditina</taxon>
        <taxon>Rhabditomorpha</taxon>
        <taxon>Strongyloidea</taxon>
        <taxon>Metastrongylidae</taxon>
        <taxon>Angiostrongylus</taxon>
    </lineage>
</organism>
<evidence type="ECO:0000256" key="3">
    <source>
        <dbReference type="ARBA" id="ARBA00022989"/>
    </source>
</evidence>